<sequence length="216" mass="23028">MVWTQIIADFSFAETRGGGGRMTGQDLMAGMHGRNIAFLDSAFQLREVSAGFAQQFDAWPEDLAGVDFTCLFGPEHEMVLLGLCLSLQSRGDGAFREHVGVRRGRFRQVLGVVVRATRGVLVASAHPSPRPHAGFTLSAPNARVLERVAEGWTADQIATDLDIGVVSARNLVAAVLAQFGATSELSAVSKAYAWGVLDPSVWPPRVVAAPALTRAG</sequence>
<accession>A0A0F0GJB4</accession>
<reference evidence="2 3" key="1">
    <citation type="submission" date="2015-02" db="EMBL/GenBank/DDBJ databases">
        <authorList>
            <person name="Ju K.-S."/>
            <person name="Doroghazi J.R."/>
            <person name="Metcalf W."/>
        </authorList>
    </citation>
    <scope>NUCLEOTIDE SEQUENCE [LARGE SCALE GENOMIC DNA]</scope>
    <source>
        <strain evidence="2 3">NRRL B-16140</strain>
    </source>
</reference>
<dbReference type="EMBL" id="JYJG01000339">
    <property type="protein sequence ID" value="KJK42626.1"/>
    <property type="molecule type" value="Genomic_DNA"/>
</dbReference>
<dbReference type="InterPro" id="IPR000792">
    <property type="entry name" value="Tscrpt_reg_LuxR_C"/>
</dbReference>
<name>A0A0F0GJB4_LENAE</name>
<dbReference type="SUPFAM" id="SSF46894">
    <property type="entry name" value="C-terminal effector domain of the bipartite response regulators"/>
    <property type="match status" value="1"/>
</dbReference>
<dbReference type="Gene3D" id="1.10.10.10">
    <property type="entry name" value="Winged helix-like DNA-binding domain superfamily/Winged helix DNA-binding domain"/>
    <property type="match status" value="1"/>
</dbReference>
<dbReference type="InterPro" id="IPR036388">
    <property type="entry name" value="WH-like_DNA-bd_sf"/>
</dbReference>
<dbReference type="PATRIC" id="fig|68170.10.peg.9416"/>
<keyword evidence="3" id="KW-1185">Reference proteome</keyword>
<dbReference type="AlphaFoldDB" id="A0A0F0GJB4"/>
<dbReference type="GO" id="GO:0006355">
    <property type="term" value="P:regulation of DNA-templated transcription"/>
    <property type="evidence" value="ECO:0007669"/>
    <property type="project" value="InterPro"/>
</dbReference>
<evidence type="ECO:0000313" key="2">
    <source>
        <dbReference type="EMBL" id="KJK42626.1"/>
    </source>
</evidence>
<feature type="domain" description="HTH luxR-type" evidence="1">
    <location>
        <begin position="134"/>
        <end position="191"/>
    </location>
</feature>
<evidence type="ECO:0000259" key="1">
    <source>
        <dbReference type="SMART" id="SM00421"/>
    </source>
</evidence>
<protein>
    <recommendedName>
        <fullName evidence="1">HTH luxR-type domain-containing protein</fullName>
    </recommendedName>
</protein>
<dbReference type="GO" id="GO:0003677">
    <property type="term" value="F:DNA binding"/>
    <property type="evidence" value="ECO:0007669"/>
    <property type="project" value="InterPro"/>
</dbReference>
<dbReference type="Proteomes" id="UP000033393">
    <property type="component" value="Unassembled WGS sequence"/>
</dbReference>
<evidence type="ECO:0000313" key="3">
    <source>
        <dbReference type="Proteomes" id="UP000033393"/>
    </source>
</evidence>
<proteinExistence type="predicted"/>
<organism evidence="2 3">
    <name type="scientific">Lentzea aerocolonigenes</name>
    <name type="common">Lechevalieria aerocolonigenes</name>
    <name type="synonym">Saccharothrix aerocolonigenes</name>
    <dbReference type="NCBI Taxonomy" id="68170"/>
    <lineage>
        <taxon>Bacteria</taxon>
        <taxon>Bacillati</taxon>
        <taxon>Actinomycetota</taxon>
        <taxon>Actinomycetes</taxon>
        <taxon>Pseudonocardiales</taxon>
        <taxon>Pseudonocardiaceae</taxon>
        <taxon>Lentzea</taxon>
    </lineage>
</organism>
<comment type="caution">
    <text evidence="2">The sequence shown here is derived from an EMBL/GenBank/DDBJ whole genome shotgun (WGS) entry which is preliminary data.</text>
</comment>
<dbReference type="SMART" id="SM00421">
    <property type="entry name" value="HTH_LUXR"/>
    <property type="match status" value="1"/>
</dbReference>
<gene>
    <name evidence="2" type="ORF">UK23_36320</name>
</gene>
<dbReference type="InterPro" id="IPR016032">
    <property type="entry name" value="Sig_transdc_resp-reg_C-effctor"/>
</dbReference>